<evidence type="ECO:0008006" key="4">
    <source>
        <dbReference type="Google" id="ProtNLM"/>
    </source>
</evidence>
<evidence type="ECO:0000256" key="1">
    <source>
        <dbReference type="SAM" id="SignalP"/>
    </source>
</evidence>
<reference evidence="2 3" key="1">
    <citation type="submission" date="2020-11" db="EMBL/GenBank/DDBJ databases">
        <title>Streptomyces spirodelae sp. nov., isolated from duckweed.</title>
        <authorList>
            <person name="Saimee Y."/>
            <person name="Duangmal K."/>
        </authorList>
    </citation>
    <scope>NUCLEOTIDE SEQUENCE [LARGE SCALE GENOMIC DNA]</scope>
    <source>
        <strain evidence="2 3">S16-07</strain>
    </source>
</reference>
<protein>
    <recommendedName>
        <fullName evidence="4">Ricin B lectin domain-containing protein</fullName>
    </recommendedName>
</protein>
<gene>
    <name evidence="2" type="ORF">ITI46_32750</name>
</gene>
<name>A0ABS3XM38_9ACTN</name>
<accession>A0ABS3XM38</accession>
<dbReference type="InterPro" id="IPR035992">
    <property type="entry name" value="Ricin_B-like_lectins"/>
</dbReference>
<dbReference type="RefSeq" id="WP_209243580.1">
    <property type="nucleotide sequence ID" value="NZ_JADKMA010000295.1"/>
</dbReference>
<sequence>MFTRAARRILTAVAAAALTGTALAAAPAAADSSTRAVPSGEFTAVSQVTGNYMIPDDTKGNPGTYLQVYPATAGKDWKTTWRFVQVATSNGRPVYQLQSSAGACATNENGENSIVYLRDCSGSTRNKDQWWLLEPVPGTDPQNPDYGIVSYRDEDLALTARGEGDTYIDLKRMWGDHPSQRQGWHFYSA</sequence>
<comment type="caution">
    <text evidence="2">The sequence shown here is derived from an EMBL/GenBank/DDBJ whole genome shotgun (WGS) entry which is preliminary data.</text>
</comment>
<dbReference type="PROSITE" id="PS50231">
    <property type="entry name" value="RICIN_B_LECTIN"/>
    <property type="match status" value="1"/>
</dbReference>
<feature type="signal peptide" evidence="1">
    <location>
        <begin position="1"/>
        <end position="24"/>
    </location>
</feature>
<evidence type="ECO:0000313" key="3">
    <source>
        <dbReference type="Proteomes" id="UP001519064"/>
    </source>
</evidence>
<dbReference type="SUPFAM" id="SSF50370">
    <property type="entry name" value="Ricin B-like lectins"/>
    <property type="match status" value="1"/>
</dbReference>
<proteinExistence type="predicted"/>
<dbReference type="Gene3D" id="2.80.10.50">
    <property type="match status" value="1"/>
</dbReference>
<keyword evidence="3" id="KW-1185">Reference proteome</keyword>
<organism evidence="2 3">
    <name type="scientific">Streptomyces oryzae</name>
    <dbReference type="NCBI Taxonomy" id="1434886"/>
    <lineage>
        <taxon>Bacteria</taxon>
        <taxon>Bacillati</taxon>
        <taxon>Actinomycetota</taxon>
        <taxon>Actinomycetes</taxon>
        <taxon>Kitasatosporales</taxon>
        <taxon>Streptomycetaceae</taxon>
        <taxon>Streptomyces</taxon>
    </lineage>
</organism>
<keyword evidence="1" id="KW-0732">Signal</keyword>
<evidence type="ECO:0000313" key="2">
    <source>
        <dbReference type="EMBL" id="MBO8196375.1"/>
    </source>
</evidence>
<dbReference type="Proteomes" id="UP001519064">
    <property type="component" value="Unassembled WGS sequence"/>
</dbReference>
<dbReference type="EMBL" id="JADKMA010000295">
    <property type="protein sequence ID" value="MBO8196375.1"/>
    <property type="molecule type" value="Genomic_DNA"/>
</dbReference>
<feature type="chain" id="PRO_5045205649" description="Ricin B lectin domain-containing protein" evidence="1">
    <location>
        <begin position="25"/>
        <end position="189"/>
    </location>
</feature>